<dbReference type="EC" id="5.4.99.-" evidence="5"/>
<evidence type="ECO:0000256" key="1">
    <source>
        <dbReference type="ARBA" id="ARBA00010876"/>
    </source>
</evidence>
<reference evidence="8 9" key="1">
    <citation type="submission" date="2018-07" db="EMBL/GenBank/DDBJ databases">
        <title>Exploring interactions and the metabolic potential of the ultra-small soil bacteria Hylemonella gracilis.</title>
        <authorList>
            <person name="Tyc O."/>
            <person name="Kulkarni P."/>
            <person name="Gawehns F."/>
            <person name="Hundscheid M."/>
            <person name="Zweers H."/>
            <person name="Garbeva P."/>
        </authorList>
    </citation>
    <scope>NUCLEOTIDE SEQUENCE [LARGE SCALE GENOMIC DNA]</scope>
    <source>
        <strain evidence="8 9">NS1</strain>
    </source>
</reference>
<dbReference type="PROSITE" id="PS50889">
    <property type="entry name" value="S4"/>
    <property type="match status" value="1"/>
</dbReference>
<evidence type="ECO:0000259" key="7">
    <source>
        <dbReference type="Pfam" id="PF00849"/>
    </source>
</evidence>
<dbReference type="InterPro" id="IPR006225">
    <property type="entry name" value="PsdUridine_synth_RluC/D"/>
</dbReference>
<dbReference type="EMBL" id="CP031395">
    <property type="protein sequence ID" value="QBK06592.1"/>
    <property type="molecule type" value="Genomic_DNA"/>
</dbReference>
<evidence type="ECO:0000256" key="2">
    <source>
        <dbReference type="ARBA" id="ARBA00023235"/>
    </source>
</evidence>
<comment type="function">
    <text evidence="5">Responsible for synthesis of pseudouridine from uracil.</text>
</comment>
<evidence type="ECO:0000256" key="3">
    <source>
        <dbReference type="PIRSR" id="PIRSR606225-1"/>
    </source>
</evidence>
<dbReference type="InterPro" id="IPR020103">
    <property type="entry name" value="PsdUridine_synth_cat_dom_sf"/>
</dbReference>
<evidence type="ECO:0000256" key="5">
    <source>
        <dbReference type="RuleBase" id="RU362028"/>
    </source>
</evidence>
<comment type="similarity">
    <text evidence="1 5">Belongs to the pseudouridine synthase RluA family.</text>
</comment>
<dbReference type="GO" id="GO:0140098">
    <property type="term" value="F:catalytic activity, acting on RNA"/>
    <property type="evidence" value="ECO:0007669"/>
    <property type="project" value="UniProtKB-ARBA"/>
</dbReference>
<dbReference type="Pfam" id="PF00849">
    <property type="entry name" value="PseudoU_synth_2"/>
    <property type="match status" value="1"/>
</dbReference>
<dbReference type="PANTHER" id="PTHR21600:SF87">
    <property type="entry name" value="RNA PSEUDOURIDYLATE SYNTHASE DOMAIN-CONTAINING PROTEIN 1"/>
    <property type="match status" value="1"/>
</dbReference>
<dbReference type="PANTHER" id="PTHR21600">
    <property type="entry name" value="MITOCHONDRIAL RNA PSEUDOURIDINE SYNTHASE"/>
    <property type="match status" value="1"/>
</dbReference>
<name>A0A4P6UMV1_9BURK</name>
<dbReference type="InterPro" id="IPR006224">
    <property type="entry name" value="PsdUridine_synth_RluA-like_CS"/>
</dbReference>
<dbReference type="KEGG" id="hgr:DW355_13370"/>
<dbReference type="Proteomes" id="UP000292939">
    <property type="component" value="Chromosome"/>
</dbReference>
<dbReference type="AlphaFoldDB" id="A0A4P6UMV1"/>
<organism evidence="8 9">
    <name type="scientific">Hylemonella gracilis</name>
    <dbReference type="NCBI Taxonomy" id="80880"/>
    <lineage>
        <taxon>Bacteria</taxon>
        <taxon>Pseudomonadati</taxon>
        <taxon>Pseudomonadota</taxon>
        <taxon>Betaproteobacteria</taxon>
        <taxon>Burkholderiales</taxon>
        <taxon>Comamonadaceae</taxon>
        <taxon>Hylemonella</taxon>
    </lineage>
</organism>
<feature type="domain" description="Pseudouridine synthase RsuA/RluA-like" evidence="7">
    <location>
        <begin position="121"/>
        <end position="294"/>
    </location>
</feature>
<dbReference type="NCBIfam" id="TIGR00005">
    <property type="entry name" value="rluA_subfam"/>
    <property type="match status" value="1"/>
</dbReference>
<dbReference type="InterPro" id="IPR036986">
    <property type="entry name" value="S4_RNA-bd_sf"/>
</dbReference>
<accession>A0A4P6UMV1</accession>
<dbReference type="CDD" id="cd00165">
    <property type="entry name" value="S4"/>
    <property type="match status" value="1"/>
</dbReference>
<evidence type="ECO:0000313" key="8">
    <source>
        <dbReference type="EMBL" id="QBK06592.1"/>
    </source>
</evidence>
<dbReference type="OrthoDB" id="9785808at2"/>
<feature type="region of interest" description="Disordered" evidence="6">
    <location>
        <begin position="1"/>
        <end position="28"/>
    </location>
</feature>
<evidence type="ECO:0000313" key="9">
    <source>
        <dbReference type="Proteomes" id="UP000292939"/>
    </source>
</evidence>
<dbReference type="Gene3D" id="3.30.2350.10">
    <property type="entry name" value="Pseudouridine synthase"/>
    <property type="match status" value="1"/>
</dbReference>
<gene>
    <name evidence="8" type="ORF">DW355_13370</name>
</gene>
<dbReference type="GO" id="GO:0003723">
    <property type="term" value="F:RNA binding"/>
    <property type="evidence" value="ECO:0007669"/>
    <property type="project" value="UniProtKB-KW"/>
</dbReference>
<keyword evidence="2 5" id="KW-0413">Isomerase</keyword>
<feature type="active site" evidence="3">
    <location>
        <position position="172"/>
    </location>
</feature>
<dbReference type="GO" id="GO:0009982">
    <property type="term" value="F:pseudouridine synthase activity"/>
    <property type="evidence" value="ECO:0007669"/>
    <property type="project" value="InterPro"/>
</dbReference>
<dbReference type="PROSITE" id="PS01129">
    <property type="entry name" value="PSI_RLU"/>
    <property type="match status" value="1"/>
</dbReference>
<comment type="catalytic activity">
    <reaction evidence="5">
        <text>a uridine in RNA = a pseudouridine in RNA</text>
        <dbReference type="Rhea" id="RHEA:48348"/>
        <dbReference type="Rhea" id="RHEA-COMP:12068"/>
        <dbReference type="Rhea" id="RHEA-COMP:12069"/>
        <dbReference type="ChEBI" id="CHEBI:65314"/>
        <dbReference type="ChEBI" id="CHEBI:65315"/>
    </reaction>
</comment>
<protein>
    <recommendedName>
        <fullName evidence="5">Pseudouridine synthase</fullName>
        <ecNumber evidence="5">5.4.99.-</ecNumber>
    </recommendedName>
</protein>
<dbReference type="GO" id="GO:0000455">
    <property type="term" value="P:enzyme-directed rRNA pseudouridine synthesis"/>
    <property type="evidence" value="ECO:0007669"/>
    <property type="project" value="TreeGrafter"/>
</dbReference>
<proteinExistence type="inferred from homology"/>
<dbReference type="Gene3D" id="3.10.290.10">
    <property type="entry name" value="RNA-binding S4 domain"/>
    <property type="match status" value="1"/>
</dbReference>
<evidence type="ECO:0000256" key="6">
    <source>
        <dbReference type="SAM" id="MobiDB-lite"/>
    </source>
</evidence>
<evidence type="ECO:0000256" key="4">
    <source>
        <dbReference type="PROSITE-ProRule" id="PRU00182"/>
    </source>
</evidence>
<dbReference type="CDD" id="cd02869">
    <property type="entry name" value="PseudoU_synth_RluA_like"/>
    <property type="match status" value="1"/>
</dbReference>
<dbReference type="InterPro" id="IPR050188">
    <property type="entry name" value="RluA_PseudoU_synthase"/>
</dbReference>
<keyword evidence="4" id="KW-0694">RNA-binding</keyword>
<dbReference type="InterPro" id="IPR006145">
    <property type="entry name" value="PsdUridine_synth_RsuA/RluA"/>
</dbReference>
<feature type="compositionally biased region" description="Acidic residues" evidence="6">
    <location>
        <begin position="8"/>
        <end position="26"/>
    </location>
</feature>
<dbReference type="SUPFAM" id="SSF55120">
    <property type="entry name" value="Pseudouridine synthase"/>
    <property type="match status" value="1"/>
</dbReference>
<sequence>MSVPMSVEDGEGVEGEGGEAGEAGEVELERRPWRISTALHGQRLDRALSELVPEFSRSYLQQLIEAGAVSSGQPPANLVLRKPAHKVRAGDSGLIELRPTPQSQAFKPETMALDIVHEDAHLLVIHKPAGLVVHPAPGHWSGTLLNGLLGRDQGRGEAAAQLPRAGIVHRLDKDTSGLMLVARTRVAMEALVRMIAAREVSRQYLALARRTWTGPALRDVGGAPQDGIGRDPANRLRMAVVDLARHPGKSARTTFELLCNAAPRPDLGLEHGACLLRCTLHTGRTHQIRVHAASIGHPLIADSLYGGAPAAGLQRQALHAWRLALRHPISGEAMVFHAPPPGDLRDACAALGLDYNAAQETPNSPLPRGPKEA</sequence>